<feature type="domain" description="C-methyltransferase" evidence="2">
    <location>
        <begin position="254"/>
        <end position="408"/>
    </location>
</feature>
<dbReference type="CDD" id="cd02440">
    <property type="entry name" value="AdoMet_MTases"/>
    <property type="match status" value="1"/>
</dbReference>
<dbReference type="InterPro" id="IPR029063">
    <property type="entry name" value="SAM-dependent_MTases_sf"/>
</dbReference>
<dbReference type="Pfam" id="PF13489">
    <property type="entry name" value="Methyltransf_23"/>
    <property type="match status" value="1"/>
</dbReference>
<dbReference type="InterPro" id="IPR038576">
    <property type="entry name" value="Methyltransf_Zn-bd_dom_put_sf"/>
</dbReference>
<dbReference type="Gene3D" id="3.40.50.150">
    <property type="entry name" value="Vaccinia Virus protein VP39"/>
    <property type="match status" value="1"/>
</dbReference>
<gene>
    <name evidence="3" type="ORF">G1H11_07220</name>
</gene>
<dbReference type="EMBL" id="JAAGOB010000003">
    <property type="protein sequence ID" value="NED95102.1"/>
    <property type="molecule type" value="Genomic_DNA"/>
</dbReference>
<dbReference type="InterPro" id="IPR013630">
    <property type="entry name" value="Methyltransf_Zn-bd_dom_put"/>
</dbReference>
<dbReference type="GO" id="GO:0032259">
    <property type="term" value="P:methylation"/>
    <property type="evidence" value="ECO:0007669"/>
    <property type="project" value="UniProtKB-KW"/>
</dbReference>
<dbReference type="Proteomes" id="UP000469185">
    <property type="component" value="Unassembled WGS sequence"/>
</dbReference>
<proteinExistence type="predicted"/>
<comment type="caution">
    <text evidence="3">The sequence shown here is derived from an EMBL/GenBank/DDBJ whole genome shotgun (WGS) entry which is preliminary data.</text>
</comment>
<keyword evidence="3" id="KW-0808">Transferase</keyword>
<evidence type="ECO:0000313" key="4">
    <source>
        <dbReference type="Proteomes" id="UP000469185"/>
    </source>
</evidence>
<evidence type="ECO:0000313" key="3">
    <source>
        <dbReference type="EMBL" id="NED95102.1"/>
    </source>
</evidence>
<keyword evidence="3" id="KW-0489">Methyltransferase</keyword>
<dbReference type="Gene3D" id="6.10.250.3100">
    <property type="match status" value="1"/>
</dbReference>
<dbReference type="Gene3D" id="6.20.50.110">
    <property type="entry name" value="Methyltransferase, zinc-binding domain"/>
    <property type="match status" value="1"/>
</dbReference>
<dbReference type="AlphaFoldDB" id="A0A6N9YJG5"/>
<name>A0A6N9YJG5_9ACTN</name>
<evidence type="ECO:0000259" key="2">
    <source>
        <dbReference type="Pfam" id="PF08484"/>
    </source>
</evidence>
<keyword evidence="4" id="KW-1185">Reference proteome</keyword>
<sequence length="413" mass="45867">MARQRGLLPPCRSCGGGELRRFLSLGRTPLADALVTGEQLGQIDPSFPLDVAFCPSCTLVQILEEVPAEQLFVDNYLYFSSFSDHLLKHAKEHADALVASRGLDSSSFVVELASNDGYLLRNFTPHGVRVLGVDPAPDQAQAAREAGVPTVEEFFGVDLARRIRAEHGAADVIIANNVMAHVPALNDFVGGMAELLSDDGLITVENPWVKDLVDHGEFDTIYHEHFCYYSCTAVDALVRRHGMYLNHVEYFPDLHGGTLRWHIGKREQVSAEARRILALERAAGVTEFEYYADFADRVDEARSKLLMLLDKLKAQGAMIAAYGAAAKGSTMLNYLGVGTEILDFVVDRNTWKQGKYMPGVHVPIRPVEALLEEQPDYVLILAWNFTDEILAQQEEYRRAGGRFIRPVPIPEIL</sequence>
<dbReference type="PANTHER" id="PTHR43861">
    <property type="entry name" value="TRANS-ACONITATE 2-METHYLTRANSFERASE-RELATED"/>
    <property type="match status" value="1"/>
</dbReference>
<dbReference type="Gene3D" id="3.40.50.720">
    <property type="entry name" value="NAD(P)-binding Rossmann-like Domain"/>
    <property type="match status" value="1"/>
</dbReference>
<dbReference type="PANTHER" id="PTHR43861:SF5">
    <property type="entry name" value="BLL5978 PROTEIN"/>
    <property type="match status" value="1"/>
</dbReference>
<dbReference type="InterPro" id="IPR013691">
    <property type="entry name" value="MeTrfase_14"/>
</dbReference>
<evidence type="ECO:0000259" key="1">
    <source>
        <dbReference type="Pfam" id="PF08421"/>
    </source>
</evidence>
<dbReference type="Pfam" id="PF08484">
    <property type="entry name" value="Methyltransf_14"/>
    <property type="match status" value="1"/>
</dbReference>
<reference evidence="3 4" key="1">
    <citation type="submission" date="2020-02" db="EMBL/GenBank/DDBJ databases">
        <authorList>
            <person name="Li X.-J."/>
            <person name="Feng X.-M."/>
        </authorList>
    </citation>
    <scope>NUCLEOTIDE SEQUENCE [LARGE SCALE GENOMIC DNA]</scope>
    <source>
        <strain evidence="3 4">CGMCC 4.7225</strain>
    </source>
</reference>
<accession>A0A6N9YJG5</accession>
<dbReference type="SUPFAM" id="SSF53335">
    <property type="entry name" value="S-adenosyl-L-methionine-dependent methyltransferases"/>
    <property type="match status" value="1"/>
</dbReference>
<dbReference type="GO" id="GO:0008168">
    <property type="term" value="F:methyltransferase activity"/>
    <property type="evidence" value="ECO:0007669"/>
    <property type="project" value="UniProtKB-KW"/>
</dbReference>
<protein>
    <submittedName>
        <fullName evidence="3">Class I SAM-dependent methyltransferase</fullName>
    </submittedName>
</protein>
<feature type="domain" description="Methyltransferase putative zinc binding" evidence="1">
    <location>
        <begin position="11"/>
        <end position="72"/>
    </location>
</feature>
<dbReference type="Pfam" id="PF08421">
    <property type="entry name" value="Methyltransf_13"/>
    <property type="match status" value="1"/>
</dbReference>
<organism evidence="3 4">
    <name type="scientific">Phytoactinopolyspora alkaliphila</name>
    <dbReference type="NCBI Taxonomy" id="1783498"/>
    <lineage>
        <taxon>Bacteria</taxon>
        <taxon>Bacillati</taxon>
        <taxon>Actinomycetota</taxon>
        <taxon>Actinomycetes</taxon>
        <taxon>Jiangellales</taxon>
        <taxon>Jiangellaceae</taxon>
        <taxon>Phytoactinopolyspora</taxon>
    </lineage>
</organism>